<dbReference type="EMBL" id="BKCJ011461275">
    <property type="protein sequence ID" value="GFD35638.1"/>
    <property type="molecule type" value="Genomic_DNA"/>
</dbReference>
<name>A0A699VQE4_TANCI</name>
<protein>
    <submittedName>
        <fullName evidence="2">Uncharacterized protein</fullName>
    </submittedName>
</protein>
<organism evidence="2">
    <name type="scientific">Tanacetum cinerariifolium</name>
    <name type="common">Dalmatian daisy</name>
    <name type="synonym">Chrysanthemum cinerariifolium</name>
    <dbReference type="NCBI Taxonomy" id="118510"/>
    <lineage>
        <taxon>Eukaryota</taxon>
        <taxon>Viridiplantae</taxon>
        <taxon>Streptophyta</taxon>
        <taxon>Embryophyta</taxon>
        <taxon>Tracheophyta</taxon>
        <taxon>Spermatophyta</taxon>
        <taxon>Magnoliopsida</taxon>
        <taxon>eudicotyledons</taxon>
        <taxon>Gunneridae</taxon>
        <taxon>Pentapetalae</taxon>
        <taxon>asterids</taxon>
        <taxon>campanulids</taxon>
        <taxon>Asterales</taxon>
        <taxon>Asteraceae</taxon>
        <taxon>Asteroideae</taxon>
        <taxon>Anthemideae</taxon>
        <taxon>Anthemidinae</taxon>
        <taxon>Tanacetum</taxon>
    </lineage>
</organism>
<feature type="compositionally biased region" description="Polar residues" evidence="1">
    <location>
        <begin position="49"/>
        <end position="71"/>
    </location>
</feature>
<feature type="region of interest" description="Disordered" evidence="1">
    <location>
        <begin position="1"/>
        <end position="87"/>
    </location>
</feature>
<evidence type="ECO:0000256" key="1">
    <source>
        <dbReference type="SAM" id="MobiDB-lite"/>
    </source>
</evidence>
<sequence>MENPSGGAANIAESQGDQSLHASYHDSDNHSVHEDQTERNLTIVPTEVLQPSPSDHSVHRSLTTERTTSPARLSAQGAHGDEGGSSRDQAYYVSKWFIHRRYRVDNLMWCQELMIHLAPPAAQDESNALDNSTALEK</sequence>
<feature type="non-terminal residue" evidence="2">
    <location>
        <position position="137"/>
    </location>
</feature>
<gene>
    <name evidence="2" type="ORF">Tci_907607</name>
</gene>
<feature type="compositionally biased region" description="Polar residues" evidence="1">
    <location>
        <begin position="12"/>
        <end position="21"/>
    </location>
</feature>
<feature type="compositionally biased region" description="Basic and acidic residues" evidence="1">
    <location>
        <begin position="23"/>
        <end position="38"/>
    </location>
</feature>
<proteinExistence type="predicted"/>
<evidence type="ECO:0000313" key="2">
    <source>
        <dbReference type="EMBL" id="GFD35638.1"/>
    </source>
</evidence>
<reference evidence="2" key="1">
    <citation type="journal article" date="2019" name="Sci. Rep.">
        <title>Draft genome of Tanacetum cinerariifolium, the natural source of mosquito coil.</title>
        <authorList>
            <person name="Yamashiro T."/>
            <person name="Shiraishi A."/>
            <person name="Satake H."/>
            <person name="Nakayama K."/>
        </authorList>
    </citation>
    <scope>NUCLEOTIDE SEQUENCE</scope>
</reference>
<dbReference type="AlphaFoldDB" id="A0A699VQE4"/>
<comment type="caution">
    <text evidence="2">The sequence shown here is derived from an EMBL/GenBank/DDBJ whole genome shotgun (WGS) entry which is preliminary data.</text>
</comment>
<accession>A0A699VQE4</accession>